<dbReference type="PIRSF" id="PIRSF012281">
    <property type="entry name" value="UCP012281"/>
    <property type="match status" value="1"/>
</dbReference>
<reference evidence="4 5" key="1">
    <citation type="submission" date="2017-02" db="EMBL/GenBank/DDBJ databases">
        <title>Blood Disease Bacterium A2-HR MARDI.</title>
        <authorList>
            <person name="Badrun R."/>
            <person name="Abu Bakar N."/>
            <person name="Laboh R."/>
        </authorList>
    </citation>
    <scope>NUCLEOTIDE SEQUENCE [LARGE SCALE GENOMIC DNA]</scope>
    <source>
        <strain evidence="4 5">A2-HR MARDI</strain>
    </source>
</reference>
<gene>
    <name evidence="4" type="ORF">B0B51_12300</name>
</gene>
<dbReference type="InterPro" id="IPR012039">
    <property type="entry name" value="UCP012281"/>
</dbReference>
<protein>
    <recommendedName>
        <fullName evidence="3">DUF2135 domain-containing protein</fullName>
    </recommendedName>
</protein>
<evidence type="ECO:0000313" key="4">
    <source>
        <dbReference type="EMBL" id="AQW30656.1"/>
    </source>
</evidence>
<evidence type="ECO:0000313" key="5">
    <source>
        <dbReference type="Proteomes" id="UP000189628"/>
    </source>
</evidence>
<dbReference type="RefSeq" id="WP_078222711.1">
    <property type="nucleotide sequence ID" value="NZ_CP019911.1"/>
</dbReference>
<evidence type="ECO:0000256" key="2">
    <source>
        <dbReference type="SAM" id="SignalP"/>
    </source>
</evidence>
<evidence type="ECO:0000259" key="3">
    <source>
        <dbReference type="Pfam" id="PF09906"/>
    </source>
</evidence>
<dbReference type="Proteomes" id="UP000189628">
    <property type="component" value="Chromosome"/>
</dbReference>
<feature type="chain" id="PRO_5010704520" description="DUF2135 domain-containing protein" evidence="2">
    <location>
        <begin position="28"/>
        <end position="284"/>
    </location>
</feature>
<feature type="signal peptide" evidence="2">
    <location>
        <begin position="1"/>
        <end position="27"/>
    </location>
</feature>
<keyword evidence="2" id="KW-0732">Signal</keyword>
<organism evidence="4 5">
    <name type="scientific">blood disease bacterium A2-HR MARDI</name>
    <dbReference type="NCBI Taxonomy" id="1944648"/>
    <lineage>
        <taxon>Bacteria</taxon>
        <taxon>Pseudomonadati</taxon>
        <taxon>Pseudomonadota</taxon>
        <taxon>Betaproteobacteria</taxon>
        <taxon>Burkholderiales</taxon>
        <taxon>Burkholderiaceae</taxon>
        <taxon>Ralstonia</taxon>
        <taxon>Ralstonia solanacearum species complex</taxon>
    </lineage>
</organism>
<accession>A0A1U9VJA4</accession>
<feature type="region of interest" description="Disordered" evidence="1">
    <location>
        <begin position="82"/>
        <end position="105"/>
    </location>
</feature>
<name>A0A1U9VJA4_9RALS</name>
<dbReference type="AlphaFoldDB" id="A0A1U9VJA4"/>
<dbReference type="InterPro" id="IPR019220">
    <property type="entry name" value="DUF2135"/>
</dbReference>
<evidence type="ECO:0000256" key="1">
    <source>
        <dbReference type="SAM" id="MobiDB-lite"/>
    </source>
</evidence>
<dbReference type="Pfam" id="PF09906">
    <property type="entry name" value="DUF2135"/>
    <property type="match status" value="1"/>
</dbReference>
<proteinExistence type="predicted"/>
<feature type="domain" description="DUF2135" evidence="3">
    <location>
        <begin position="223"/>
        <end position="269"/>
    </location>
</feature>
<dbReference type="EMBL" id="CP019911">
    <property type="protein sequence ID" value="AQW30656.1"/>
    <property type="molecule type" value="Genomic_DNA"/>
</dbReference>
<dbReference type="Gene3D" id="2.60.120.380">
    <property type="match status" value="1"/>
</dbReference>
<sequence length="284" mass="30324">MTLSPFRFAAALTLATVSAAGSAFAQADTGNIEMTAPLSGWRNSAGDDSRYTQDVHYPAVSVATPQGQGAASMIAGRIRNMPKATEPADAGSRPRPNARRRGADGASVGTLVVNGVAMPQRIEADGTFSRPYAFGAGSNSVEVRTARGDAKRVQFYDTYAGKTRPRLRVMLSWDTDGTDLDLHVISPDGQHAWYGNRVTANGGALDVDVTTGYGPEIYSNPAPLPGTYLVYVNYYGSGNDSSIITTAQVTIITDENTPAERQQTFVMPMRKAGELTLVRTFTMK</sequence>